<dbReference type="CDD" id="cd00096">
    <property type="entry name" value="Ig"/>
    <property type="match status" value="1"/>
</dbReference>
<reference evidence="13 14" key="1">
    <citation type="journal article" date="2017" name="Nat. Ecol. Evol.">
        <title>Scallop genome provides insights into evolution of bilaterian karyotype and development.</title>
        <authorList>
            <person name="Wang S."/>
            <person name="Zhang J."/>
            <person name="Jiao W."/>
            <person name="Li J."/>
            <person name="Xun X."/>
            <person name="Sun Y."/>
            <person name="Guo X."/>
            <person name="Huan P."/>
            <person name="Dong B."/>
            <person name="Zhang L."/>
            <person name="Hu X."/>
            <person name="Sun X."/>
            <person name="Wang J."/>
            <person name="Zhao C."/>
            <person name="Wang Y."/>
            <person name="Wang D."/>
            <person name="Huang X."/>
            <person name="Wang R."/>
            <person name="Lv J."/>
            <person name="Li Y."/>
            <person name="Zhang Z."/>
            <person name="Liu B."/>
            <person name="Lu W."/>
            <person name="Hui Y."/>
            <person name="Liang J."/>
            <person name="Zhou Z."/>
            <person name="Hou R."/>
            <person name="Li X."/>
            <person name="Liu Y."/>
            <person name="Li H."/>
            <person name="Ning X."/>
            <person name="Lin Y."/>
            <person name="Zhao L."/>
            <person name="Xing Q."/>
            <person name="Dou J."/>
            <person name="Li Y."/>
            <person name="Mao J."/>
            <person name="Guo H."/>
            <person name="Dou H."/>
            <person name="Li T."/>
            <person name="Mu C."/>
            <person name="Jiang W."/>
            <person name="Fu Q."/>
            <person name="Fu X."/>
            <person name="Miao Y."/>
            <person name="Liu J."/>
            <person name="Yu Q."/>
            <person name="Li R."/>
            <person name="Liao H."/>
            <person name="Li X."/>
            <person name="Kong Y."/>
            <person name="Jiang Z."/>
            <person name="Chourrout D."/>
            <person name="Li R."/>
            <person name="Bao Z."/>
        </authorList>
    </citation>
    <scope>NUCLEOTIDE SEQUENCE [LARGE SCALE GENOMIC DNA]</scope>
    <source>
        <strain evidence="13 14">PY_sf001</strain>
    </source>
</reference>
<dbReference type="EMBL" id="NEDP02000101">
    <property type="protein sequence ID" value="OWF56745.1"/>
    <property type="molecule type" value="Genomic_DNA"/>
</dbReference>
<dbReference type="InterPro" id="IPR003598">
    <property type="entry name" value="Ig_sub2"/>
</dbReference>
<dbReference type="PROSITE" id="PS50835">
    <property type="entry name" value="IG_LIKE"/>
    <property type="match status" value="6"/>
</dbReference>
<feature type="region of interest" description="Disordered" evidence="9">
    <location>
        <begin position="1233"/>
        <end position="1276"/>
    </location>
</feature>
<evidence type="ECO:0000256" key="1">
    <source>
        <dbReference type="ARBA" id="ARBA00004479"/>
    </source>
</evidence>
<keyword evidence="5 10" id="KW-1133">Transmembrane helix</keyword>
<dbReference type="Gene3D" id="2.60.40.10">
    <property type="entry name" value="Immunoglobulins"/>
    <property type="match status" value="11"/>
</dbReference>
<feature type="compositionally biased region" description="Acidic residues" evidence="9">
    <location>
        <begin position="1255"/>
        <end position="1265"/>
    </location>
</feature>
<dbReference type="SMART" id="SM00060">
    <property type="entry name" value="FN3"/>
    <property type="match status" value="5"/>
</dbReference>
<dbReference type="GO" id="GO:0098632">
    <property type="term" value="F:cell-cell adhesion mediator activity"/>
    <property type="evidence" value="ECO:0007669"/>
    <property type="project" value="TreeGrafter"/>
</dbReference>
<dbReference type="STRING" id="6573.A0A210R703"/>
<dbReference type="Proteomes" id="UP000242188">
    <property type="component" value="Unassembled WGS sequence"/>
</dbReference>
<sequence>MLIPSDQQLSGQSPARIIHTDSFLHQLFFAKTNKMAAFQNLVPTLLLFINIPSSLLERIVDRPPQVIQQPSPIPYRDCPECTQGDRVLVYFKVGDTITLTCQASGRPAPEYTWTKNGKEIDFDAIEYISPTTNITRIVSEVSGGSLTIDETSDYDVAIYQCSAYNRLGRSLSKKVQMIKAVNEPFPSVTVPKRVSVVVGNSATLTCSPPLSIPKAIVYWTDTNDPSSAGSRIKLDDRVVMDYSGKLHFANVIPSDNRNGEAYVCNAWQKSVFRSFLQGDDKIIQTKGSMGKFPVSKMWNSNRTVTGLLGETAKFMCIFAGNPTPKIIWKHSGSLMENTGHELIIKNLKYSHQGDYECEGQNKLSKGITVTFSLTIQSKPSWATPPVNQDVGVTEDATFQCIPQGLPKPTVEWFINGKPISEVPATRRTLANDVLTFQNLDKQDSQVIQCLATNKHGTLWADVYLNVLAYAPEITSGPGQLTVAERQSVTLTCVNDGKPQPVLTWNKGAQILRGTRYTQTGSSITIADVSSGDGGTYTCAATNVYGTKSSTGSLTVRKRTRIVSAPLDKNVTYPSPVIFKCQAFTDSAESDNLKISWLKDGVPFDISDPNIEMRPDGFKIKETSSAYTANYTCWAHNGIDEAKSVAQLKVRAPPDPSSNIFILNCDARSVSLRWTKSRDNFSPIQRYVVEQHNGFNPGQWKFLAETDGTVTEVNAELSAWVNYTFRVKAVNDFGEGMPSDPTGTVCRTQKDYPDRHPENVHIIDNKPNFLIVEWDAMDPILHNAPGFQYKLTAKNKKTGFTHQFVFDDYLETRKEIQTGDVFQEYEIYVMAVNEIGNAVPVPLTNIGHSGMSVPIVVPGNFEVDPDVNMTYDDAGFRWDPVDDSPESMQGKFEGYKIRYWTPDNPDKKFEVIVRKEFLQGERSRRATLKETARVKNLPAYTPLLLDVVAINTYFESNSSNVLNLTTPEGVPDKVRRLRATSRGVVYIKLSWEEPERPSGKITGYEVSYEEIHGLTLGNTIISNDTIIELNGGLITRVNGLNENTQYRIHVQAKTGEGLGEDMYIDVMTAIPGDPAIPKIDTITPHFDAINVSWTINANHDRAGYNHYVEYRRQGNNKWSEMPGELMKSWQLVPNLTSGVTYEVQVVATSGQEIKRSSIRTVATLGAQVAYTPEVYESLWFIIMLVALALLIIIFIIVCLVKRSRGDKYHVQENERLKGIPPEDKKSALVNDFNENGEKQPLAGSSDPDLEKAGLDSEQDSLEEYGDVDPSRFNEDGSFIGQYGAQNVSTADETQPSAMHTFV</sequence>
<dbReference type="GO" id="GO:0007411">
    <property type="term" value="P:axon guidance"/>
    <property type="evidence" value="ECO:0007669"/>
    <property type="project" value="TreeGrafter"/>
</dbReference>
<evidence type="ECO:0000259" key="11">
    <source>
        <dbReference type="PROSITE" id="PS50835"/>
    </source>
</evidence>
<proteinExistence type="predicted"/>
<dbReference type="SMART" id="SM00408">
    <property type="entry name" value="IGc2"/>
    <property type="match status" value="4"/>
</dbReference>
<dbReference type="PANTHER" id="PTHR10075">
    <property type="entry name" value="BASIGIN RELATED"/>
    <property type="match status" value="1"/>
</dbReference>
<dbReference type="InterPro" id="IPR003599">
    <property type="entry name" value="Ig_sub"/>
</dbReference>
<dbReference type="InterPro" id="IPR013783">
    <property type="entry name" value="Ig-like_fold"/>
</dbReference>
<name>A0A210R703_MIZYE</name>
<dbReference type="Pfam" id="PF13882">
    <property type="entry name" value="Bravo_FIGEY"/>
    <property type="match status" value="1"/>
</dbReference>
<dbReference type="SUPFAM" id="SSF48726">
    <property type="entry name" value="Immunoglobulin"/>
    <property type="match status" value="6"/>
</dbReference>
<feature type="domain" description="Fibronectin type-III" evidence="12">
    <location>
        <begin position="755"/>
        <end position="851"/>
    </location>
</feature>
<evidence type="ECO:0000256" key="7">
    <source>
        <dbReference type="ARBA" id="ARBA00023157"/>
    </source>
</evidence>
<organism evidence="13 14">
    <name type="scientific">Mizuhopecten yessoensis</name>
    <name type="common">Japanese scallop</name>
    <name type="synonym">Patinopecten yessoensis</name>
    <dbReference type="NCBI Taxonomy" id="6573"/>
    <lineage>
        <taxon>Eukaryota</taxon>
        <taxon>Metazoa</taxon>
        <taxon>Spiralia</taxon>
        <taxon>Lophotrochozoa</taxon>
        <taxon>Mollusca</taxon>
        <taxon>Bivalvia</taxon>
        <taxon>Autobranchia</taxon>
        <taxon>Pteriomorphia</taxon>
        <taxon>Pectinida</taxon>
        <taxon>Pectinoidea</taxon>
        <taxon>Pectinidae</taxon>
        <taxon>Mizuhopecten</taxon>
    </lineage>
</organism>
<dbReference type="InterPro" id="IPR003961">
    <property type="entry name" value="FN3_dom"/>
</dbReference>
<dbReference type="CDD" id="cd00063">
    <property type="entry name" value="FN3"/>
    <property type="match status" value="5"/>
</dbReference>
<feature type="domain" description="Ig-like" evidence="11">
    <location>
        <begin position="186"/>
        <end position="266"/>
    </location>
</feature>
<dbReference type="Pfam" id="PF00041">
    <property type="entry name" value="fn3"/>
    <property type="match status" value="2"/>
</dbReference>
<dbReference type="InterPro" id="IPR026966">
    <property type="entry name" value="Neurofascin/L1/NrCAM_C"/>
</dbReference>
<evidence type="ECO:0000256" key="3">
    <source>
        <dbReference type="ARBA" id="ARBA00022737"/>
    </source>
</evidence>
<keyword evidence="14" id="KW-1185">Reference proteome</keyword>
<evidence type="ECO:0000313" key="13">
    <source>
        <dbReference type="EMBL" id="OWF56745.1"/>
    </source>
</evidence>
<dbReference type="PANTHER" id="PTHR10075:SF100">
    <property type="entry name" value="FASCICLIN-2"/>
    <property type="match status" value="1"/>
</dbReference>
<evidence type="ECO:0000256" key="2">
    <source>
        <dbReference type="ARBA" id="ARBA00022692"/>
    </source>
</evidence>
<evidence type="ECO:0000256" key="6">
    <source>
        <dbReference type="ARBA" id="ARBA00023136"/>
    </source>
</evidence>
<evidence type="ECO:0000259" key="12">
    <source>
        <dbReference type="PROSITE" id="PS50853"/>
    </source>
</evidence>
<evidence type="ECO:0000256" key="5">
    <source>
        <dbReference type="ARBA" id="ARBA00022989"/>
    </source>
</evidence>
<dbReference type="GO" id="GO:0030424">
    <property type="term" value="C:axon"/>
    <property type="evidence" value="ECO:0007669"/>
    <property type="project" value="TreeGrafter"/>
</dbReference>
<keyword evidence="8" id="KW-0393">Immunoglobulin domain</keyword>
<comment type="caution">
    <text evidence="13">The sequence shown here is derived from an EMBL/GenBank/DDBJ whole genome shotgun (WGS) entry which is preliminary data.</text>
</comment>
<gene>
    <name evidence="13" type="ORF">KP79_PYT11061</name>
</gene>
<evidence type="ECO:0000256" key="9">
    <source>
        <dbReference type="SAM" id="MobiDB-lite"/>
    </source>
</evidence>
<dbReference type="FunFam" id="2.60.40.10:FF:000032">
    <property type="entry name" value="palladin isoform X1"/>
    <property type="match status" value="1"/>
</dbReference>
<keyword evidence="7" id="KW-1015">Disulfide bond</keyword>
<protein>
    <submittedName>
        <fullName evidence="13">Neuroglian</fullName>
    </submittedName>
</protein>
<dbReference type="SMART" id="SM00409">
    <property type="entry name" value="IG"/>
    <property type="match status" value="6"/>
</dbReference>
<feature type="domain" description="Fibronectin type-III" evidence="12">
    <location>
        <begin position="856"/>
        <end position="968"/>
    </location>
</feature>
<dbReference type="PROSITE" id="PS50853">
    <property type="entry name" value="FN3"/>
    <property type="match status" value="5"/>
</dbReference>
<evidence type="ECO:0000256" key="8">
    <source>
        <dbReference type="ARBA" id="ARBA00023319"/>
    </source>
</evidence>
<feature type="domain" description="Ig-like" evidence="11">
    <location>
        <begin position="293"/>
        <end position="374"/>
    </location>
</feature>
<dbReference type="InterPro" id="IPR036116">
    <property type="entry name" value="FN3_sf"/>
</dbReference>
<evidence type="ECO:0000313" key="14">
    <source>
        <dbReference type="Proteomes" id="UP000242188"/>
    </source>
</evidence>
<dbReference type="InterPro" id="IPR013098">
    <property type="entry name" value="Ig_I-set"/>
</dbReference>
<keyword evidence="6 10" id="KW-0472">Membrane</keyword>
<feature type="domain" description="Fibronectin type-III" evidence="12">
    <location>
        <begin position="655"/>
        <end position="750"/>
    </location>
</feature>
<comment type="subcellular location">
    <subcellularLocation>
        <location evidence="1">Membrane</location>
        <topology evidence="1">Single-pass type I membrane protein</topology>
    </subcellularLocation>
</comment>
<dbReference type="Pfam" id="PF07679">
    <property type="entry name" value="I-set"/>
    <property type="match status" value="2"/>
</dbReference>
<dbReference type="GO" id="GO:0007156">
    <property type="term" value="P:homophilic cell adhesion via plasma membrane adhesion molecules"/>
    <property type="evidence" value="ECO:0007669"/>
    <property type="project" value="TreeGrafter"/>
</dbReference>
<dbReference type="Pfam" id="PF13927">
    <property type="entry name" value="Ig_3"/>
    <property type="match status" value="2"/>
</dbReference>
<feature type="domain" description="Ig-like" evidence="11">
    <location>
        <begin position="64"/>
        <end position="172"/>
    </location>
</feature>
<keyword evidence="3" id="KW-0677">Repeat</keyword>
<feature type="domain" description="Ig-like" evidence="11">
    <location>
        <begin position="471"/>
        <end position="554"/>
    </location>
</feature>
<feature type="domain" description="Fibronectin type-III" evidence="12">
    <location>
        <begin position="969"/>
        <end position="1072"/>
    </location>
</feature>
<feature type="domain" description="Ig-like" evidence="11">
    <location>
        <begin position="379"/>
        <end position="465"/>
    </location>
</feature>
<dbReference type="InterPro" id="IPR036179">
    <property type="entry name" value="Ig-like_dom_sf"/>
</dbReference>
<dbReference type="GO" id="GO:0070593">
    <property type="term" value="P:dendrite self-avoidance"/>
    <property type="evidence" value="ECO:0007669"/>
    <property type="project" value="TreeGrafter"/>
</dbReference>
<keyword evidence="4" id="KW-0130">Cell adhesion</keyword>
<feature type="domain" description="Fibronectin type-III" evidence="12">
    <location>
        <begin position="1074"/>
        <end position="1165"/>
    </location>
</feature>
<evidence type="ECO:0000256" key="4">
    <source>
        <dbReference type="ARBA" id="ARBA00022889"/>
    </source>
</evidence>
<evidence type="ECO:0000256" key="10">
    <source>
        <dbReference type="SAM" id="Phobius"/>
    </source>
</evidence>
<dbReference type="InterPro" id="IPR007110">
    <property type="entry name" value="Ig-like_dom"/>
</dbReference>
<dbReference type="OrthoDB" id="6244967at2759"/>
<dbReference type="SUPFAM" id="SSF49265">
    <property type="entry name" value="Fibronectin type III"/>
    <property type="match status" value="3"/>
</dbReference>
<keyword evidence="2 10" id="KW-0812">Transmembrane</keyword>
<feature type="transmembrane region" description="Helical" evidence="10">
    <location>
        <begin position="1177"/>
        <end position="1199"/>
    </location>
</feature>
<accession>A0A210R703</accession>
<dbReference type="GO" id="GO:0005886">
    <property type="term" value="C:plasma membrane"/>
    <property type="evidence" value="ECO:0007669"/>
    <property type="project" value="TreeGrafter"/>
</dbReference>
<feature type="domain" description="Ig-like" evidence="11">
    <location>
        <begin position="559"/>
        <end position="645"/>
    </location>
</feature>